<evidence type="ECO:0000313" key="1">
    <source>
        <dbReference type="EMBL" id="OBZ96023.1"/>
    </source>
</evidence>
<sequence>MGLTIGVGWLARDLKEDGGDIAELRKPYDMLNEVLSEAGMAPHHEPHDLPSDEVFEAEMWGYGGLHAIRRLAAYHVCEGRLPPQGSYEDYVSDPVIERLDQEHLRSLDRRNGGLLKRWMSARRSIPKFQHLLLHSDCEGFYLPYDFQHVVFDNAQPQRDGIGGMIGSSPRLLQECIELAALIELPKDIGVESEEIWKNADNPSAEGRLWQVYGVEAFGLVRLIRGCELSIKHSAALVFG</sequence>
<dbReference type="Proteomes" id="UP000093111">
    <property type="component" value="Unassembled WGS sequence"/>
</dbReference>
<dbReference type="RefSeq" id="WP_068952899.1">
    <property type="nucleotide sequence ID" value="NZ_LGLV01000005.1"/>
</dbReference>
<organism evidence="1 2">
    <name type="scientific">Pararhizobium polonicum</name>
    <dbReference type="NCBI Taxonomy" id="1612624"/>
    <lineage>
        <taxon>Bacteria</taxon>
        <taxon>Pseudomonadati</taxon>
        <taxon>Pseudomonadota</taxon>
        <taxon>Alphaproteobacteria</taxon>
        <taxon>Hyphomicrobiales</taxon>
        <taxon>Rhizobiaceae</taxon>
        <taxon>Rhizobium/Agrobacterium group</taxon>
        <taxon>Pararhizobium</taxon>
    </lineage>
</organism>
<gene>
    <name evidence="1" type="ORF">ADU59_06485</name>
</gene>
<keyword evidence="2" id="KW-1185">Reference proteome</keyword>
<proteinExistence type="predicted"/>
<protein>
    <submittedName>
        <fullName evidence="1">Uncharacterized protein</fullName>
    </submittedName>
</protein>
<dbReference type="AlphaFoldDB" id="A0A1C7P404"/>
<dbReference type="STRING" id="1612624.ADU59_06485"/>
<comment type="caution">
    <text evidence="1">The sequence shown here is derived from an EMBL/GenBank/DDBJ whole genome shotgun (WGS) entry which is preliminary data.</text>
</comment>
<dbReference type="EMBL" id="LGLV01000005">
    <property type="protein sequence ID" value="OBZ96023.1"/>
    <property type="molecule type" value="Genomic_DNA"/>
</dbReference>
<accession>A0A1C7P404</accession>
<evidence type="ECO:0000313" key="2">
    <source>
        <dbReference type="Proteomes" id="UP000093111"/>
    </source>
</evidence>
<name>A0A1C7P404_9HYPH</name>
<dbReference type="OrthoDB" id="583504at2"/>
<reference evidence="1 2" key="1">
    <citation type="journal article" date="2016" name="Syst. Appl. Microbiol.">
        <title>Pararhizobium polonicum sp. nov. isolated from tumors on stone fruit rootstocks.</title>
        <authorList>
            <person name="Pulawska J."/>
            <person name="Kuzmanovic N."/>
            <person name="Willems A."/>
            <person name="Pothier J.F."/>
        </authorList>
    </citation>
    <scope>NUCLEOTIDE SEQUENCE [LARGE SCALE GENOMIC DNA]</scope>
    <source>
        <strain evidence="1 2">F5.1</strain>
    </source>
</reference>